<dbReference type="Pfam" id="PF00378">
    <property type="entry name" value="ECH_1"/>
    <property type="match status" value="1"/>
</dbReference>
<evidence type="ECO:0000256" key="1">
    <source>
        <dbReference type="ARBA" id="ARBA00005254"/>
    </source>
</evidence>
<dbReference type="InterPro" id="IPR018376">
    <property type="entry name" value="Enoyl-CoA_hyd/isom_CS"/>
</dbReference>
<dbReference type="Proteomes" id="UP001357223">
    <property type="component" value="Chromosome"/>
</dbReference>
<dbReference type="Gene3D" id="1.10.12.10">
    <property type="entry name" value="Lyase 2-enoyl-coa Hydratase, Chain A, domain 2"/>
    <property type="match status" value="1"/>
</dbReference>
<dbReference type="CDD" id="cd06558">
    <property type="entry name" value="crotonase-like"/>
    <property type="match status" value="1"/>
</dbReference>
<comment type="similarity">
    <text evidence="1 3">Belongs to the enoyl-CoA hydratase/isomerase family.</text>
</comment>
<reference evidence="4 5" key="1">
    <citation type="submission" date="2023-10" db="EMBL/GenBank/DDBJ databases">
        <title>Niallia locisalis sp.nov. isolated from a salt pond sample.</title>
        <authorList>
            <person name="Li X.-J."/>
            <person name="Dong L."/>
        </authorList>
    </citation>
    <scope>NUCLEOTIDE SEQUENCE [LARGE SCALE GENOMIC DNA]</scope>
    <source>
        <strain evidence="4 5">DSM 29761</strain>
    </source>
</reference>
<name>A0ABZ2C8S2_9BACI</name>
<evidence type="ECO:0000256" key="2">
    <source>
        <dbReference type="ARBA" id="ARBA00023239"/>
    </source>
</evidence>
<dbReference type="Gene3D" id="3.90.226.10">
    <property type="entry name" value="2-enoyl-CoA Hydratase, Chain A, domain 1"/>
    <property type="match status" value="1"/>
</dbReference>
<accession>A0ABZ2C8S2</accession>
<evidence type="ECO:0000313" key="5">
    <source>
        <dbReference type="Proteomes" id="UP001357223"/>
    </source>
</evidence>
<evidence type="ECO:0000256" key="3">
    <source>
        <dbReference type="RuleBase" id="RU003707"/>
    </source>
</evidence>
<proteinExistence type="inferred from homology"/>
<dbReference type="PROSITE" id="PS00166">
    <property type="entry name" value="ENOYL_COA_HYDRATASE"/>
    <property type="match status" value="1"/>
</dbReference>
<dbReference type="InterPro" id="IPR014748">
    <property type="entry name" value="Enoyl-CoA_hydra_C"/>
</dbReference>
<keyword evidence="5" id="KW-1185">Reference proteome</keyword>
<dbReference type="SUPFAM" id="SSF52096">
    <property type="entry name" value="ClpP/crotonase"/>
    <property type="match status" value="1"/>
</dbReference>
<dbReference type="PANTHER" id="PTHR11941:SF54">
    <property type="entry name" value="ENOYL-COA HYDRATASE, MITOCHONDRIAL"/>
    <property type="match status" value="1"/>
</dbReference>
<keyword evidence="2" id="KW-0456">Lyase</keyword>
<dbReference type="InterPro" id="IPR001753">
    <property type="entry name" value="Enoyl-CoA_hydra/iso"/>
</dbReference>
<organism evidence="4 5">
    <name type="scientific">Niallia oryzisoli</name>
    <dbReference type="NCBI Taxonomy" id="1737571"/>
    <lineage>
        <taxon>Bacteria</taxon>
        <taxon>Bacillati</taxon>
        <taxon>Bacillota</taxon>
        <taxon>Bacilli</taxon>
        <taxon>Bacillales</taxon>
        <taxon>Bacillaceae</taxon>
        <taxon>Niallia</taxon>
    </lineage>
</organism>
<dbReference type="EMBL" id="CP137640">
    <property type="protein sequence ID" value="WVX78790.1"/>
    <property type="molecule type" value="Genomic_DNA"/>
</dbReference>
<evidence type="ECO:0000313" key="4">
    <source>
        <dbReference type="EMBL" id="WVX78790.1"/>
    </source>
</evidence>
<sequence>MSITKGDKTIMDFNSINYVVEENIAIITINRPKFLNALNTEVLKELSDAVDIIAADTAVRAVIVTGAGEKAFVAGADIAEMQNKDVLEAREFSSLGNKIFSKLENLTKPVIAAVNGFALGGGCELAMACDIRIAGNKVKFGQPEVGLGIMTGFGGSQRLARLVGAGRAKELLFTGEMINAERANEIGLVNRVVDSSEVLEEAKRMAQMIASKAPLGVSFTKKAVNEGLNLDLERALSLEVELFGALFSTKDQTVGMTAFLEKRQAVFSGE</sequence>
<protein>
    <submittedName>
        <fullName evidence="4">Enoyl-CoA hydratase-related protein</fullName>
    </submittedName>
</protein>
<dbReference type="InterPro" id="IPR029045">
    <property type="entry name" value="ClpP/crotonase-like_dom_sf"/>
</dbReference>
<gene>
    <name evidence="4" type="ORF">R4Z09_15840</name>
</gene>
<dbReference type="PANTHER" id="PTHR11941">
    <property type="entry name" value="ENOYL-COA HYDRATASE-RELATED"/>
    <property type="match status" value="1"/>
</dbReference>